<protein>
    <recommendedName>
        <fullName evidence="3">Morphogenetic protein</fullName>
    </recommendedName>
</protein>
<organism evidence="1 2">
    <name type="scientific">Acinetobacter indicus</name>
    <dbReference type="NCBI Taxonomy" id="756892"/>
    <lineage>
        <taxon>Bacteria</taxon>
        <taxon>Pseudomonadati</taxon>
        <taxon>Pseudomonadota</taxon>
        <taxon>Gammaproteobacteria</taxon>
        <taxon>Moraxellales</taxon>
        <taxon>Moraxellaceae</taxon>
        <taxon>Acinetobacter</taxon>
    </lineage>
</organism>
<accession>A0A6C0Y796</accession>
<evidence type="ECO:0008006" key="3">
    <source>
        <dbReference type="Google" id="ProtNLM"/>
    </source>
</evidence>
<dbReference type="RefSeq" id="WP_163146696.1">
    <property type="nucleotide sequence ID" value="NZ_CP044458.1"/>
</dbReference>
<keyword evidence="1" id="KW-0614">Plasmid</keyword>
<evidence type="ECO:0000313" key="2">
    <source>
        <dbReference type="Proteomes" id="UP000503440"/>
    </source>
</evidence>
<geneLocation type="plasmid" evidence="2">
    <name>pb18-3</name>
</geneLocation>
<evidence type="ECO:0000313" key="1">
    <source>
        <dbReference type="EMBL" id="QIC72137.1"/>
    </source>
</evidence>
<reference evidence="1 2" key="1">
    <citation type="submission" date="2019-09" db="EMBL/GenBank/DDBJ databases">
        <title>Non-baumannii Acinetobacter spp. carrying blaNDM-1 isolated in China.</title>
        <authorList>
            <person name="Cui C."/>
            <person name="Chen C."/>
            <person name="Sun J."/>
            <person name="Liu Y."/>
        </authorList>
    </citation>
    <scope>NUCLEOTIDE SEQUENCE [LARGE SCALE GENOMIC DNA]</scope>
    <source>
        <strain evidence="1 2">B18</strain>
        <plasmid evidence="2">pb18-3</plasmid>
    </source>
</reference>
<proteinExistence type="predicted"/>
<name>A0A6C0Y796_9GAMM</name>
<dbReference type="EMBL" id="CP044458">
    <property type="protein sequence ID" value="QIC72137.1"/>
    <property type="molecule type" value="Genomic_DNA"/>
</dbReference>
<dbReference type="Proteomes" id="UP000503440">
    <property type="component" value="Plasmid pB18-3"/>
</dbReference>
<dbReference type="AlphaFoldDB" id="A0A6C0Y796"/>
<gene>
    <name evidence="1" type="ORF">FSC09_17410</name>
</gene>
<sequence>MNYNERPILFNADMVNSLLAGRKTQTRRALSPANIRDIYIGSKLGECHPLDQLTENDMGYVLSFCPFGQIGDKLYVRETYAVVGDPGKIPCPRRNLVYRADYPNCVSDHFDRDSIPPVQDVRFTPSIHMPKWAARIQLQITNVRLEKVVNISAQDAIAEGIEPVELESSRYAGSHTAYRDYEYKGGITRNCPIDSFKTLWRSTGGKWDESVYVWAIDFKVVSTTGRLHQED</sequence>